<sequence length="196" mass="20304">MSFGRYRKSTPRIGFAATAAGLLLVTGCVGEKAGGTTTTDAPSTPSAAATTTAATNPHTAFDPCSALTPQILAAHQWDAKPPEPKQDSAAGVTWQGCRYVAKAGYGFVVETTTGTLAEVREKFPAASEIATGPRKALRYEARPDIPGGCSINVEMRSGSLYILTNVPQTPANKHLGACEITTEIAQAVAPLLPEGS</sequence>
<dbReference type="EMBL" id="CP046171">
    <property type="protein sequence ID" value="QIS06080.1"/>
    <property type="molecule type" value="Genomic_DNA"/>
</dbReference>
<proteinExistence type="predicted"/>
<dbReference type="PROSITE" id="PS51257">
    <property type="entry name" value="PROKAR_LIPOPROTEIN"/>
    <property type="match status" value="1"/>
</dbReference>
<name>A0A6G9XZ00_NOCBR</name>
<protein>
    <submittedName>
        <fullName evidence="2">DUF3558 domain-containing protein</fullName>
    </submittedName>
</protein>
<accession>A0A6G9XZ00</accession>
<dbReference type="Proteomes" id="UP000501705">
    <property type="component" value="Chromosome"/>
</dbReference>
<evidence type="ECO:0000256" key="1">
    <source>
        <dbReference type="SAM" id="MobiDB-lite"/>
    </source>
</evidence>
<gene>
    <name evidence="2" type="ORF">F5X71_30595</name>
</gene>
<organism evidence="2 3">
    <name type="scientific">Nocardia brasiliensis</name>
    <dbReference type="NCBI Taxonomy" id="37326"/>
    <lineage>
        <taxon>Bacteria</taxon>
        <taxon>Bacillati</taxon>
        <taxon>Actinomycetota</taxon>
        <taxon>Actinomycetes</taxon>
        <taxon>Mycobacteriales</taxon>
        <taxon>Nocardiaceae</taxon>
        <taxon>Nocardia</taxon>
    </lineage>
</organism>
<reference evidence="2 3" key="1">
    <citation type="journal article" date="2019" name="ACS Chem. Biol.">
        <title>Identification and Mobilization of a Cryptic Antibiotic Biosynthesis Gene Locus from a Human-Pathogenic Nocardia Isolate.</title>
        <authorList>
            <person name="Herisse M."/>
            <person name="Ishida K."/>
            <person name="Porter J.L."/>
            <person name="Howden B."/>
            <person name="Hertweck C."/>
            <person name="Stinear T.P."/>
            <person name="Pidot S.J."/>
        </authorList>
    </citation>
    <scope>NUCLEOTIDE SEQUENCE [LARGE SCALE GENOMIC DNA]</scope>
    <source>
        <strain evidence="2 3">AUSMDU00024985</strain>
    </source>
</reference>
<evidence type="ECO:0000313" key="3">
    <source>
        <dbReference type="Proteomes" id="UP000501705"/>
    </source>
</evidence>
<feature type="region of interest" description="Disordered" evidence="1">
    <location>
        <begin position="34"/>
        <end position="54"/>
    </location>
</feature>
<dbReference type="InterPro" id="IPR024520">
    <property type="entry name" value="DUF3558"/>
</dbReference>
<dbReference type="RefSeq" id="WP_167465128.1">
    <property type="nucleotide sequence ID" value="NZ_CP046171.1"/>
</dbReference>
<dbReference type="Pfam" id="PF12079">
    <property type="entry name" value="DUF3558"/>
    <property type="match status" value="1"/>
</dbReference>
<dbReference type="AlphaFoldDB" id="A0A6G9XZ00"/>
<evidence type="ECO:0000313" key="2">
    <source>
        <dbReference type="EMBL" id="QIS06080.1"/>
    </source>
</evidence>